<reference evidence="6" key="1">
    <citation type="submission" date="2019-12" db="EMBL/GenBank/DDBJ databases">
        <authorList>
            <person name="Scholes J."/>
        </authorList>
    </citation>
    <scope>NUCLEOTIDE SEQUENCE</scope>
</reference>
<feature type="region of interest" description="Disordered" evidence="4">
    <location>
        <begin position="111"/>
        <end position="153"/>
    </location>
</feature>
<dbReference type="AlphaFoldDB" id="A0A9N7RI48"/>
<dbReference type="InterPro" id="IPR050306">
    <property type="entry name" value="PfkB_Carbo_kinase"/>
</dbReference>
<dbReference type="InterPro" id="IPR011611">
    <property type="entry name" value="PfkB_dom"/>
</dbReference>
<keyword evidence="3" id="KW-0418">Kinase</keyword>
<evidence type="ECO:0000313" key="6">
    <source>
        <dbReference type="EMBL" id="CAA0828767.1"/>
    </source>
</evidence>
<evidence type="ECO:0000256" key="3">
    <source>
        <dbReference type="ARBA" id="ARBA00022777"/>
    </source>
</evidence>
<protein>
    <submittedName>
        <fullName evidence="6">Fructokinase-like 2</fullName>
    </submittedName>
</protein>
<feature type="region of interest" description="Disordered" evidence="4">
    <location>
        <begin position="69"/>
        <end position="91"/>
    </location>
</feature>
<dbReference type="PANTHER" id="PTHR43085">
    <property type="entry name" value="HEXOKINASE FAMILY MEMBER"/>
    <property type="match status" value="1"/>
</dbReference>
<comment type="caution">
    <text evidence="6">The sequence shown here is derived from an EMBL/GenBank/DDBJ whole genome shotgun (WGS) entry which is preliminary data.</text>
</comment>
<proteinExistence type="inferred from homology"/>
<keyword evidence="2" id="KW-0808">Transferase</keyword>
<comment type="similarity">
    <text evidence="1">Belongs to the carbohydrate kinase PfkB family.</text>
</comment>
<dbReference type="CDD" id="cd01167">
    <property type="entry name" value="bac_FRK"/>
    <property type="match status" value="1"/>
</dbReference>
<dbReference type="InterPro" id="IPR029056">
    <property type="entry name" value="Ribokinase-like"/>
</dbReference>
<evidence type="ECO:0000256" key="2">
    <source>
        <dbReference type="ARBA" id="ARBA00022679"/>
    </source>
</evidence>
<dbReference type="EMBL" id="CACSLK010027752">
    <property type="protein sequence ID" value="CAA0828767.1"/>
    <property type="molecule type" value="Genomic_DNA"/>
</dbReference>
<evidence type="ECO:0000256" key="1">
    <source>
        <dbReference type="ARBA" id="ARBA00010688"/>
    </source>
</evidence>
<accession>A0A9N7RI48</accession>
<feature type="compositionally biased region" description="Basic residues" evidence="4">
    <location>
        <begin position="141"/>
        <end position="151"/>
    </location>
</feature>
<dbReference type="PANTHER" id="PTHR43085:SF2">
    <property type="entry name" value="FRUCTOKINASE-LIKE 2, CHLOROPLASTIC"/>
    <property type="match status" value="1"/>
</dbReference>
<dbReference type="Gene3D" id="3.40.1190.20">
    <property type="match status" value="1"/>
</dbReference>
<feature type="compositionally biased region" description="Basic residues" evidence="4">
    <location>
        <begin position="72"/>
        <end position="84"/>
    </location>
</feature>
<dbReference type="GO" id="GO:0042793">
    <property type="term" value="P:plastid transcription"/>
    <property type="evidence" value="ECO:0007669"/>
    <property type="project" value="TreeGrafter"/>
</dbReference>
<dbReference type="Proteomes" id="UP001153555">
    <property type="component" value="Unassembled WGS sequence"/>
</dbReference>
<gene>
    <name evidence="6" type="ORF">SHERM_24462</name>
</gene>
<dbReference type="OrthoDB" id="415590at2759"/>
<evidence type="ECO:0000313" key="7">
    <source>
        <dbReference type="Proteomes" id="UP001153555"/>
    </source>
</evidence>
<keyword evidence="7" id="KW-1185">Reference proteome</keyword>
<organism evidence="6 7">
    <name type="scientific">Striga hermonthica</name>
    <name type="common">Purple witchweed</name>
    <name type="synonym">Buchnera hermonthica</name>
    <dbReference type="NCBI Taxonomy" id="68872"/>
    <lineage>
        <taxon>Eukaryota</taxon>
        <taxon>Viridiplantae</taxon>
        <taxon>Streptophyta</taxon>
        <taxon>Embryophyta</taxon>
        <taxon>Tracheophyta</taxon>
        <taxon>Spermatophyta</taxon>
        <taxon>Magnoliopsida</taxon>
        <taxon>eudicotyledons</taxon>
        <taxon>Gunneridae</taxon>
        <taxon>Pentapetalae</taxon>
        <taxon>asterids</taxon>
        <taxon>lamiids</taxon>
        <taxon>Lamiales</taxon>
        <taxon>Orobanchaceae</taxon>
        <taxon>Buchnereae</taxon>
        <taxon>Striga</taxon>
    </lineage>
</organism>
<dbReference type="GO" id="GO:0009658">
    <property type="term" value="P:chloroplast organization"/>
    <property type="evidence" value="ECO:0007669"/>
    <property type="project" value="TreeGrafter"/>
</dbReference>
<dbReference type="GO" id="GO:0009662">
    <property type="term" value="P:etioplast organization"/>
    <property type="evidence" value="ECO:0007669"/>
    <property type="project" value="TreeGrafter"/>
</dbReference>
<dbReference type="GO" id="GO:0042644">
    <property type="term" value="C:chloroplast nucleoid"/>
    <property type="evidence" value="ECO:0007669"/>
    <property type="project" value="TreeGrafter"/>
</dbReference>
<dbReference type="GO" id="GO:0016301">
    <property type="term" value="F:kinase activity"/>
    <property type="evidence" value="ECO:0007669"/>
    <property type="project" value="UniProtKB-KW"/>
</dbReference>
<sequence length="655" mass="73660">MVSLSSTQFSLVPRVCRWDLNVSSFPCMHLVKIQEYRVNKKGLLSVSRNKVVGSIPQEISDGEAGVVGEKTRKTRKRASARTRKKVVESTDENPLDNVNVIREESVIASASTEISRKSSARTQKKASPTSDTSEEETTKTVTRRRGPKKEKPKTIEAELSNLDENPFSPPSNEENEWDLEFNIDDAEDISFTYGWPPLVCCFGAVQNAFVPAGRRANRLIDHEIHDWKRDVLWVPEKFVRASGGCSSNVAVALASLGGKVAFMGKLGDDAYGKSLLYFLNENNVQTRSVRIDKDRATAVSRMRIRERGGLRVAGVRLCAEDCLAQSEINIDVLREAKMFYFNSFSLLDRNMRSTTLQAIRIAKKLGSVVFYDLNIPLPLWQSFEETKAFIRTAWDLSDIIEVTKQEFEFLCGITPSENFDTKDSDKSKFAHYAPDIVKQLWHKDLKVLFVTNGTSKIHYYTEENDGFVHGMEDAPITPYTSDMSASGDGIVAGLLRMLTVQPHLISDKEYLERSIEYAISCGVIDQWLQARRLGYPAKEGSSLVDKLQVEFDLTGASCADGLVEDLGSRLRKIALSEAENRISDLKEDNIKISKVECDRTLFGKVVGDRRACSIGIRRAMGSIYGSFRANLNRRSRGRIWRRAPRRHATTHRGNL</sequence>
<evidence type="ECO:0000259" key="5">
    <source>
        <dbReference type="Pfam" id="PF00294"/>
    </source>
</evidence>
<dbReference type="Pfam" id="PF00294">
    <property type="entry name" value="PfkB"/>
    <property type="match status" value="1"/>
</dbReference>
<evidence type="ECO:0000256" key="4">
    <source>
        <dbReference type="SAM" id="MobiDB-lite"/>
    </source>
</evidence>
<name>A0A9N7RI48_STRHE</name>
<feature type="domain" description="Carbohydrate kinase PfkB" evidence="5">
    <location>
        <begin position="230"/>
        <end position="521"/>
    </location>
</feature>
<dbReference type="SUPFAM" id="SSF53613">
    <property type="entry name" value="Ribokinase-like"/>
    <property type="match status" value="1"/>
</dbReference>